<dbReference type="InterPro" id="IPR050111">
    <property type="entry name" value="C-type_lectin/snaclec_domain"/>
</dbReference>
<dbReference type="CDD" id="cd00037">
    <property type="entry name" value="CLECT"/>
    <property type="match status" value="1"/>
</dbReference>
<comment type="caution">
    <text evidence="4">The sequence shown here is derived from an EMBL/GenBank/DDBJ whole genome shotgun (WGS) entry which is preliminary data.</text>
</comment>
<accession>A0AA88U6I6</accession>
<dbReference type="Proteomes" id="UP001187343">
    <property type="component" value="Unassembled WGS sequence"/>
</dbReference>
<dbReference type="InterPro" id="IPR018378">
    <property type="entry name" value="C-type_lectin_CS"/>
</dbReference>
<evidence type="ECO:0000256" key="1">
    <source>
        <dbReference type="ARBA" id="ARBA00023157"/>
    </source>
</evidence>
<dbReference type="Pfam" id="PF00059">
    <property type="entry name" value="Lectin_C"/>
    <property type="match status" value="1"/>
</dbReference>
<evidence type="ECO:0000313" key="4">
    <source>
        <dbReference type="EMBL" id="KAK2915836.1"/>
    </source>
</evidence>
<dbReference type="PROSITE" id="PS00615">
    <property type="entry name" value="C_TYPE_LECTIN_1"/>
    <property type="match status" value="1"/>
</dbReference>
<feature type="domain" description="C-type lectin" evidence="3">
    <location>
        <begin position="65"/>
        <end position="182"/>
    </location>
</feature>
<name>A0AA88U6I6_9TELE</name>
<dbReference type="AlphaFoldDB" id="A0AA88U6I6"/>
<dbReference type="InterPro" id="IPR001304">
    <property type="entry name" value="C-type_lectin-like"/>
</dbReference>
<dbReference type="EMBL" id="JAUYZG010000001">
    <property type="protein sequence ID" value="KAK2915836.1"/>
    <property type="molecule type" value="Genomic_DNA"/>
</dbReference>
<feature type="chain" id="PRO_5041705087" description="C-type lectin domain-containing protein" evidence="2">
    <location>
        <begin position="22"/>
        <end position="184"/>
    </location>
</feature>
<gene>
    <name evidence="4" type="ORF">Q8A67_000210</name>
</gene>
<dbReference type="InterPro" id="IPR016187">
    <property type="entry name" value="CTDL_fold"/>
</dbReference>
<dbReference type="SUPFAM" id="SSF56436">
    <property type="entry name" value="C-type lectin-like"/>
    <property type="match status" value="1"/>
</dbReference>
<proteinExistence type="predicted"/>
<dbReference type="PANTHER" id="PTHR22803">
    <property type="entry name" value="MANNOSE, PHOSPHOLIPASE, LECTIN RECEPTOR RELATED"/>
    <property type="match status" value="1"/>
</dbReference>
<keyword evidence="1" id="KW-1015">Disulfide bond</keyword>
<evidence type="ECO:0000313" key="5">
    <source>
        <dbReference type="Proteomes" id="UP001187343"/>
    </source>
</evidence>
<dbReference type="SMART" id="SM00034">
    <property type="entry name" value="CLECT"/>
    <property type="match status" value="1"/>
</dbReference>
<dbReference type="Gene3D" id="3.10.100.10">
    <property type="entry name" value="Mannose-Binding Protein A, subunit A"/>
    <property type="match status" value="1"/>
</dbReference>
<reference evidence="4" key="1">
    <citation type="submission" date="2023-08" db="EMBL/GenBank/DDBJ databases">
        <title>Chromosome-level Genome Assembly of mud carp (Cirrhinus molitorella).</title>
        <authorList>
            <person name="Liu H."/>
        </authorList>
    </citation>
    <scope>NUCLEOTIDE SEQUENCE</scope>
    <source>
        <strain evidence="4">Prfri</strain>
        <tissue evidence="4">Muscle</tissue>
    </source>
</reference>
<keyword evidence="2" id="KW-0732">Signal</keyword>
<organism evidence="4 5">
    <name type="scientific">Cirrhinus molitorella</name>
    <name type="common">mud carp</name>
    <dbReference type="NCBI Taxonomy" id="172907"/>
    <lineage>
        <taxon>Eukaryota</taxon>
        <taxon>Metazoa</taxon>
        <taxon>Chordata</taxon>
        <taxon>Craniata</taxon>
        <taxon>Vertebrata</taxon>
        <taxon>Euteleostomi</taxon>
        <taxon>Actinopterygii</taxon>
        <taxon>Neopterygii</taxon>
        <taxon>Teleostei</taxon>
        <taxon>Ostariophysi</taxon>
        <taxon>Cypriniformes</taxon>
        <taxon>Cyprinidae</taxon>
        <taxon>Labeoninae</taxon>
        <taxon>Labeonini</taxon>
        <taxon>Cirrhinus</taxon>
    </lineage>
</organism>
<dbReference type="PRINTS" id="PR01504">
    <property type="entry name" value="PNCREATITSAP"/>
</dbReference>
<dbReference type="InterPro" id="IPR016186">
    <property type="entry name" value="C-type_lectin-like/link_sf"/>
</dbReference>
<feature type="signal peptide" evidence="2">
    <location>
        <begin position="1"/>
        <end position="21"/>
    </location>
</feature>
<evidence type="ECO:0000256" key="2">
    <source>
        <dbReference type="SAM" id="SignalP"/>
    </source>
</evidence>
<dbReference type="PROSITE" id="PS50041">
    <property type="entry name" value="C_TYPE_LECTIN_2"/>
    <property type="match status" value="1"/>
</dbReference>
<keyword evidence="5" id="KW-1185">Reference proteome</keyword>
<evidence type="ECO:0000259" key="3">
    <source>
        <dbReference type="PROSITE" id="PS50041"/>
    </source>
</evidence>
<sequence length="184" mass="20700">MAVWPLCLSFFLLFALDASEAAPLNGTCNGTMGANCTEAPQNPAMTLVKIDRECVSTCDSGWSAYNCRCFRFFNLQRSWTDAEKMCLGYDGNLASIHTHEEYAFIQKLITSQIQTSAEAWIGGYDIDSQLIWFWSDGSKMNLEMWAPGQPDQTKENCIGINYGDSGNWNNFQCHLQRAFVCVKK</sequence>
<protein>
    <recommendedName>
        <fullName evidence="3">C-type lectin domain-containing protein</fullName>
    </recommendedName>
</protein>